<keyword evidence="3" id="KW-0227">DNA damage</keyword>
<dbReference type="Pfam" id="PF08163">
    <property type="entry name" value="DNAPKcs_CC3"/>
    <property type="match status" value="1"/>
</dbReference>
<dbReference type="InterPro" id="IPR011009">
    <property type="entry name" value="Kinase-like_dom_sf"/>
</dbReference>
<dbReference type="PANTHER" id="PTHR11139">
    <property type="entry name" value="ATAXIA TELANGIECTASIA MUTATED ATM -RELATED"/>
    <property type="match status" value="1"/>
</dbReference>
<dbReference type="CDD" id="cd05172">
    <property type="entry name" value="PIKKc_DNA-PK"/>
    <property type="match status" value="1"/>
</dbReference>
<feature type="transmembrane region" description="Helical" evidence="6">
    <location>
        <begin position="5002"/>
        <end position="5023"/>
    </location>
</feature>
<accession>A0A3R6YPE8</accession>
<dbReference type="SUPFAM" id="SSF48371">
    <property type="entry name" value="ARM repeat"/>
    <property type="match status" value="2"/>
</dbReference>
<dbReference type="InterPro" id="IPR036940">
    <property type="entry name" value="PI3/4_kinase_cat_sf"/>
</dbReference>
<keyword evidence="6" id="KW-0812">Transmembrane</keyword>
<feature type="region of interest" description="Disordered" evidence="5">
    <location>
        <begin position="1738"/>
        <end position="1761"/>
    </location>
</feature>
<dbReference type="InterPro" id="IPR045581">
    <property type="entry name" value="DNAPKcs_CC5"/>
</dbReference>
<evidence type="ECO:0000256" key="4">
    <source>
        <dbReference type="ARBA" id="ARBA00023242"/>
    </source>
</evidence>
<dbReference type="InterPro" id="IPR012582">
    <property type="entry name" value="DNAPKcs_CC3"/>
</dbReference>
<keyword evidence="4" id="KW-0539">Nucleus</keyword>
<dbReference type="Gene3D" id="3.30.1010.10">
    <property type="entry name" value="Phosphatidylinositol 3-kinase Catalytic Subunit, Chain A, domain 4"/>
    <property type="match status" value="1"/>
</dbReference>
<dbReference type="Pfam" id="PF20500">
    <property type="entry name" value="DNA-PKcs_N"/>
    <property type="match status" value="2"/>
</dbReference>
<dbReference type="GO" id="GO:0004677">
    <property type="term" value="F:DNA-dependent protein kinase activity"/>
    <property type="evidence" value="ECO:0007669"/>
    <property type="project" value="InterPro"/>
</dbReference>
<feature type="transmembrane region" description="Helical" evidence="6">
    <location>
        <begin position="4064"/>
        <end position="4091"/>
    </location>
</feature>
<evidence type="ECO:0000313" key="8">
    <source>
        <dbReference type="EMBL" id="RHZ20631.1"/>
    </source>
</evidence>
<keyword evidence="2" id="KW-0723">Serine/threonine-protein kinase</keyword>
<dbReference type="PANTHER" id="PTHR11139:SF68">
    <property type="entry name" value="DNA-DEPENDENT PROTEIN KINASE CATALYTIC SUBUNIT"/>
    <property type="match status" value="1"/>
</dbReference>
<dbReference type="InterPro" id="IPR016024">
    <property type="entry name" value="ARM-type_fold"/>
</dbReference>
<dbReference type="SMART" id="SM00146">
    <property type="entry name" value="PI3Kc"/>
    <property type="match status" value="1"/>
</dbReference>
<keyword evidence="6" id="KW-0472">Membrane</keyword>
<dbReference type="Pfam" id="PF20502">
    <property type="entry name" value="DNAPKcs_CC1-2"/>
    <property type="match status" value="1"/>
</dbReference>
<dbReference type="SMART" id="SM01344">
    <property type="entry name" value="NUC194"/>
    <property type="match status" value="1"/>
</dbReference>
<dbReference type="Gene3D" id="1.10.1070.11">
    <property type="entry name" value="Phosphatidylinositol 3-/4-kinase, catalytic domain"/>
    <property type="match status" value="1"/>
</dbReference>
<comment type="caution">
    <text evidence="8">The sequence shown here is derived from an EMBL/GenBank/DDBJ whole genome shotgun (WGS) entry which is preliminary data.</text>
</comment>
<dbReference type="Proteomes" id="UP000285430">
    <property type="component" value="Unassembled WGS sequence"/>
</dbReference>
<evidence type="ECO:0000256" key="5">
    <source>
        <dbReference type="SAM" id="MobiDB-lite"/>
    </source>
</evidence>
<feature type="transmembrane region" description="Helical" evidence="6">
    <location>
        <begin position="4239"/>
        <end position="4260"/>
    </location>
</feature>
<sequence>MIRILATLPDTEVCQTKRTHRLRRRNARGAMSQKCHHLDQVDRSLRQLYDVASSRDVEVDKDTIESFVAALFRRSVRCLLESRVAAELCCFRLFQTTPVQKHAPSLLSIIQLQDYGTKKSTLGMVLGIALEHLLTFFKNMQDTTLRHAVAGHVGSITQACGTLLLSSQLPSKTRSAAGELVTYIIKHHKHVAASVQLDVASLPDRFLNELNSSKCTQTVKGVILDVLGGLFNKYPDAMTVHRAAVGRWIDQALDKQFSSNAPEMQIIHGCFVCLSEMLDEATYDQSKRDTLFQYVIPFACLDSMFAIIADGFAADIPTHKKQFNRFLKEFLTCLTDKLSDDKASIALAGLGNFAAIVPVFMGADALPKIHARLIKYGEDLVAIRDGIKLKWMLLCRYTTCYGRFVQKMQCQSDIVVQNFSVELVCRLLDAYPSSAIYVKYQAELAIVSMADAFSSTDVMKRILQHGMLLTVSNRIDTPDGVHEFNKSSRLLFEYEGLWRGCLKRMQGGALEQAMVNAMADTMLTILQRLDLRYQLEADTAETSTSSQYTVALYVQWLLPNARQLPLVSAFYRLATVISHLLAANSAATTTTSRSPLLSDALASDYAAFIVQVSKAMPQYHDELLIATSVFVVATPVSMVDLAILVPALKQALALGVFHFDTAVAAVEALERWRSGVEPGTVVPFYPEVLPLLAPYLDEAANQSASFQISVLRLLGSLGGYSRFVVEENHAARDDVDKTAAAAPLTFPVALDRVHADMSIELLLRQMRDLAVTSIDRPVKAAAGEAYHAMVLYLCGKTATLPTAKTHASEKSVYFDHWHGIFPSLVQLAADADTITRSLFAPLLAQLLRWFSGIAALYPFEAHAFLDAIMHGLSCVDDSSGGVRDVAAQSVATFLKYASKQPPTSRANTSSVFSAHALMERLFALCGHPLLSCRVGAALAINHMYRDFREDDELVRTYALSMAKHVLVALKPPDDPNAVLPLVHALTHMEKILVRRAADLQHDDDTRVVLGGTDCLNLNAFTTWLFSNVASSAPTFRSNCLRLFEQLARMVNMTGSCKAWLTQFQKNHSAAQLQYIFAPPALIDISVRTTGVRHADVVWYETLAASTESYVWACAPTLGNASLIADAVLLDPVAAKRTHDDEAVEGPHRLFVAIAEFVESGSREAPPSMARNRAFLGVCNLVALALEHPTVVPELHRHVMNVLTGTGDRWWDLVVLAAVDPKAATLFELTTPEAVDSWVRMCKASLEHQLPFRRVVAKHLESSTYDRTLLFNMESDLAQRLCTTYKQPTPANYTLFSAAFDKVFCDRDDIWLQVVRGLLRHVQTHPSFIHTLHHVLELTSNNINLSKRTELAPLVAPFAKFVLHATTEKEQPLLMSTLLLLVRSIRDKTTLPLVDCTSGVNQLLCDPSTSVGVKVAALQLIPVLIQANATEFGPPLVDAVGHLVVHGFPVHSTDVARGSLDFESFELLFHTYLSVLVQSGHVGLLKTVFRSLNEKNQHVFSNDMYDMLTGFCDDLPGPRIPSVCLEVLPLVFSPSLTDHIRTTLLRQVFVPLMHRLDEAAIVAVYTSTFSGAPVVQYLMTVVTLDTSPSLAVVVAFGLLELLYTCLSGDAVRRLVNPIYAATAAAKGNELTMRLCKTASQKSASADRPVAIEAFRCLLSTVRKTQTQEKFYTQLLFADAIWPNIMAKTEDEVGGDEYSFETQTAAFPTKYLSRRQGGRSTTTHRGNSRLMDISTQFLQGSSLSQSTAPVEDTNDDEPMANDEEDEDDVLEMDALNSHPCMLPLLVTIKHMERLFQSQWTDTTMPGWMDKVWFNLSTNSSTSVRLFLCKVVLNRPMLFAPYAAKFVGPLVELMLLVPKRDEFHYLLRDVCHLVVDTWQVDTISDDLSRFVNHLMAVSPHSSTFVLRDNLYLIEAFVTKFPTQCRFLNLDILLDMINANDAENASRHVAGMQLAAVLINLAFDASSPVLWFETSLRACSSRLETALLARLASTAHKTTPQLAADVSGLVLQYMPASTAFESGIDNCLQSFFQLDKPDRFLTCLKQLATHFPAIVSGSVLNRLASILPRILIQDTLSLHLLDIVHACHVDATTLFRVVRPHLPRLLSHHNPAVTLRLLDVLQKWWPHLTTDMHQVLLDGDAAVTVAFESSEPCRMKVLDFLLATTKGGVPNVQRILLKALTDANADVRGKVALFWEAHLPSSCDDRLLALFGQLYHQDTTDEWVRYAPTLWLSLSTSTPDNATMLFPTPLSSSCQFEPLEIDTAWARRTQSILTPLFSQDAIALQSQQLLDQPLELAGLVKATQDRVWSQTQSQQFQSRYDCSIRFYKSTSNARIGDESTRTKTFFQERASRSKRQELARLNQEKAKGTAVSLFRAYRVGEFPDIQIPRMDVLRPLLVVASLHAATSSALFSALLAAVLPTLPSSIQTQVFGHFETLLESAQHNTLVVAALHQAYIGLLCQSKSSVTLLSPDIVGTSSISSRNLVTGQRILEELLIHSKDANVSTHAWNQLHHVLQMVENEPYLLALATRETTVPETSLAVEAQLKGDLVAALQHYKDAEAKYASMDKANVTILERQRWKSEQFHCLATLNRWDTLLDDVHPDRLWDQHEPFLEKHTKYFLEASIAIQDTSLLREFIDPILQPTRQQDTKLQYLVTRFPDLIACANMQLLQWSHAQAAVDEFYATCLHQWSSMPASHRLRQLQRLPNMVFLDDVLDVIKTHGGGATSSCVEKWKPVVPLVHQDSLDAWSTYHLIRNVGYDSLVAATDEAKYGGRSIAQDMASIRVHVQVYSAQVSKLANRQLQAAINLTDDHKQRVLAQVANYYAALTRLFDNDEVLVFIPTLPATTQADIYGWQARALTEAAAFHREYGDASLGTTLERGAMEIFQYQTAKATTMTSMHVMYIEYLDKCLERSTAGTFGSLAKAMVETVLFGMALADKTCAAYFPRVLGLVRDHPADLLPILTSKMQPVPLWTCLHWSAQIMALLDVHATPFNDWILLHHPEIRLKEALRYLSDVVDDKKPKAQLASIVSATLSAVFDDRTRVLGNQVGAYNRQWMAQHRKHIEAMLGKDVTKAALQSARGWLSQTFQVMPGKYGIDRHWKAKLADFSDWLAQLDPVKTRIELPGQYTKQPATHTYILSCEPQLMVLPSKQLPKRLVLHASDERTYMYLVKGGEDLRLDQRIEQLFGVMNGILHQHTTCSRRQLSTRTYNVVPMTTTIGLVEWLGNTTTLKTIVEEEWDGGTSSKKKTNLLQRPPGVQYEAFWAKQRGKTYGQKVATAATSAVVSSFVQAEAAVPCDLLRRRLVHMANTSDAFFQLRESFATSLAAFNGCSYVLGIGDRHLDNFLLDERTGAVVGIDFGISFGAGASLLPVPELVPFRYTKQLRGVLQPHDASLLLQQDLAAVLDALRGQQQRIDSVMRVFLNEPLLEWQTQSKTKSKAQQKETPDGDEAAAAATWMPQVKMDLARRKLRGEHVVHILCDELALNPNVAAVLKPLQATLPPPAAPKHSVLSPVDQAKALIHVATAPNVLGRMFHGWSVALGLAYIVMSLTCSIYYLGLLKPAFLNDIWWANYTPSGYQALLIDIFNDALTTRASGELDLLSAVMDKRYMTPSSTTNVWPTYVRRLVFNELTSVEYAVESLRKVNSFWSMWILTPYCWVDFNQRAGGDSGMFAVPIQRWLETSLDGRHWLLATSTARATTSEIEEADYWKSHNISSFEVQWLNYWQTGISETMRIDNALGMSLDIPLKNIPRTDETWTSVVLYWMPINDLNTMLTENRSLVHAAPDSFLNDPPVNIELYLGIQPVNGTYPRQIGAFRATLGPFTAVDSYYVRVPVPLQALVTAFHDTLQSEVATNPALRTPLDGMVDSLVMYAPPASWLDPSLAFYGGNPVCLGGAPQAFVQQAFNFYDICTSQRPLTTDFNKYSVLFAGLATRNQPIGSLCDGQEDVLGCRLAVHHMLASIPAFDTVVQTLVPMWPLASKAVAVLEISVMQYVSTSPSSPFSILRHGLVDDPLWSFYGWSMLYDWVHGQREVVSFQGDISTLVLISSADTPQVFTSNADSNRSASRVIYYIAVYASLVLVIVAVVSILCAMVVANAHGPNLLWFNHIVGFVWVGRPVMFVRGLTAILLLSTAQVVSVSSDVPQSSSRFVLTHRSFLDILVISGEATWVTYVVNDILAVMTADLTKVCGPLSALLAWGGLVVLEMAAPVRPRAQLNRECASDDYDKTVVCTCGRLEIGSVDRVVLILGLQGAVCVVGLMAAWLLRRVKPQKASVETSESTFQTVKATRHALGIADSYLDAPDESNVSAYHVDKVSCIMAGVLPLAWAGESYTFDVKLWLWHETKQPKTCTSHDVHEFRAHASSVRGKSTVSPHISLLLYLAPVKMTRPAQVIQHAKTAFAVAYTVGAIVSSVSYLEMTQVNLANDLYWAKFNMTGAHAFTATWLNEWIVLGREALPLLIDKPLVQLDSNQVAVEGAFDQSVAMVPSVANFGAELQYTRLNALDQAIAGLRATSGCDVPWIFTQYCYVDFNQRWELANSASRQARCKASMTANGAVFIESVLRNVDSREFKSCWGDAFTSGIANEVQSTTQGQQWLQDTLSPAFVLSIADEIALWRAHNITTFDTQWQNFKRIGLINSYTISNLYGVSYPFTLQYQNTSFRLVKQATFIMYWGLANDFDAVAPNRSSSSSPSHPPLLLSGRSLVRSSPLYAFANTSLEAVLQLNGTLPPALSQIHQRFRHVIGPFGSIDMHFIACPKAAKHAVAIIFDMLNRVLGTNHDAKRDFYNITDPSSGITPAPKAWTDVNFVPVGGSPFCAEVPFAGQGSIAMGMVSFPSWEAQCKSFITWTLIAPTRRYLVTSVLLSNLTDVARICAQNVQYQAKCTDFVNETVSFVSTYLVDLVLLDLMEAATTAIRNTRVEMIQFGQTSADDPVELYRYRVLEDPFGGNEFAFFSWMYLIEWTLGLREVVSFQGDVGTMAILTEYTAPLQQQVDGAQTPVNFSIYMRSAVWYITLAMIAVTSLLLLYVFASHGQIEVSNLLELQRVGAIVWVGRSLLFLRGLTAIGLLSTAILELAFDGYMSTFRVGHPPWYKTVLAANEVTWMVAIVDDLAMPLTQGYTPYYATTNSILVWTITASLSYYWPVTHVVSLAQRCAIVQMDAQIVCTSGDIAIGHVSRLVTLAMLVLASKLVCFVAARILVRRRVANDVHIKSIFVYAGAKYLFELSKWMSCDVYYMDRMSAAMNGILTVQRHETMHALDIKLWRVFSVDLSDEASSIPNHHVHAAAYRRALPLISDE</sequence>
<evidence type="ECO:0000256" key="1">
    <source>
        <dbReference type="ARBA" id="ARBA00004123"/>
    </source>
</evidence>
<keyword evidence="2" id="KW-0808">Transferase</keyword>
<evidence type="ECO:0000313" key="9">
    <source>
        <dbReference type="Proteomes" id="UP000285430"/>
    </source>
</evidence>
<comment type="subcellular location">
    <subcellularLocation>
        <location evidence="1">Nucleus</location>
    </subcellularLocation>
</comment>
<feature type="compositionally biased region" description="Acidic residues" evidence="5">
    <location>
        <begin position="1750"/>
        <end position="1761"/>
    </location>
</feature>
<reference evidence="8 9" key="1">
    <citation type="submission" date="2018-08" db="EMBL/GenBank/DDBJ databases">
        <title>Aphanomyces genome sequencing and annotation.</title>
        <authorList>
            <person name="Minardi D."/>
            <person name="Oidtmann B."/>
            <person name="Van Der Giezen M."/>
            <person name="Studholme D.J."/>
        </authorList>
    </citation>
    <scope>NUCLEOTIDE SEQUENCE [LARGE SCALE GENOMIC DNA]</scope>
    <source>
        <strain evidence="8 9">Da</strain>
    </source>
</reference>
<feature type="domain" description="PI3K/PI4K catalytic" evidence="7">
    <location>
        <begin position="3137"/>
        <end position="3466"/>
    </location>
</feature>
<evidence type="ECO:0000256" key="2">
    <source>
        <dbReference type="ARBA" id="ARBA00022527"/>
    </source>
</evidence>
<dbReference type="InterPro" id="IPR046804">
    <property type="entry name" value="DNA-PKcs_N"/>
</dbReference>
<feature type="transmembrane region" description="Helical" evidence="6">
    <location>
        <begin position="3530"/>
        <end position="3553"/>
    </location>
</feature>
<dbReference type="VEuPathDB" id="FungiDB:H257_04585"/>
<dbReference type="Pfam" id="PF00454">
    <property type="entry name" value="PI3_PI4_kinase"/>
    <property type="match status" value="1"/>
</dbReference>
<feature type="transmembrane region" description="Helical" evidence="6">
    <location>
        <begin position="4103"/>
        <end position="4126"/>
    </location>
</feature>
<dbReference type="PROSITE" id="PS50290">
    <property type="entry name" value="PI3_4_KINASE_3"/>
    <property type="match status" value="1"/>
</dbReference>
<dbReference type="GO" id="GO:0005634">
    <property type="term" value="C:nucleus"/>
    <property type="evidence" value="ECO:0007669"/>
    <property type="project" value="UniProtKB-SubCell"/>
</dbReference>
<evidence type="ECO:0000259" key="7">
    <source>
        <dbReference type="PROSITE" id="PS50290"/>
    </source>
</evidence>
<evidence type="ECO:0000256" key="3">
    <source>
        <dbReference type="ARBA" id="ARBA00022763"/>
    </source>
</evidence>
<dbReference type="InterPro" id="IPR050517">
    <property type="entry name" value="DDR_Repair_Kinase"/>
</dbReference>
<dbReference type="VEuPathDB" id="FungiDB:H257_04584"/>
<feature type="transmembrane region" description="Helical" evidence="6">
    <location>
        <begin position="5044"/>
        <end position="5066"/>
    </location>
</feature>
<dbReference type="InterPro" id="IPR011989">
    <property type="entry name" value="ARM-like"/>
</dbReference>
<dbReference type="InterPro" id="IPR000403">
    <property type="entry name" value="PI3/4_kinase_cat_dom"/>
</dbReference>
<dbReference type="Pfam" id="PF19704">
    <property type="entry name" value="DNAPKcs_CC5"/>
    <property type="match status" value="2"/>
</dbReference>
<gene>
    <name evidence="8" type="ORF">DYB37_001355</name>
</gene>
<dbReference type="GO" id="GO:0006303">
    <property type="term" value="P:double-strand break repair via nonhomologous end joining"/>
    <property type="evidence" value="ECO:0007669"/>
    <property type="project" value="InterPro"/>
</dbReference>
<protein>
    <recommendedName>
        <fullName evidence="7">PI3K/PI4K catalytic domain-containing protein</fullName>
    </recommendedName>
</protein>
<dbReference type="InterPro" id="IPR046803">
    <property type="entry name" value="DNAPKcs_CC1-2"/>
</dbReference>
<evidence type="ECO:0000256" key="6">
    <source>
        <dbReference type="SAM" id="Phobius"/>
    </source>
</evidence>
<proteinExistence type="predicted"/>
<keyword evidence="2" id="KW-0418">Kinase</keyword>
<dbReference type="VEuPathDB" id="FungiDB:H257_04586"/>
<organism evidence="8 9">
    <name type="scientific">Aphanomyces astaci</name>
    <name type="common">Crayfish plague agent</name>
    <dbReference type="NCBI Taxonomy" id="112090"/>
    <lineage>
        <taxon>Eukaryota</taxon>
        <taxon>Sar</taxon>
        <taxon>Stramenopiles</taxon>
        <taxon>Oomycota</taxon>
        <taxon>Saprolegniomycetes</taxon>
        <taxon>Saprolegniales</taxon>
        <taxon>Verrucalvaceae</taxon>
        <taxon>Aphanomyces</taxon>
    </lineage>
</organism>
<dbReference type="Gene3D" id="1.25.10.10">
    <property type="entry name" value="Leucine-rich Repeat Variant"/>
    <property type="match status" value="1"/>
</dbReference>
<dbReference type="EMBL" id="QUTH01003262">
    <property type="protein sequence ID" value="RHZ20631.1"/>
    <property type="molecule type" value="Genomic_DNA"/>
</dbReference>
<dbReference type="SUPFAM" id="SSF56112">
    <property type="entry name" value="Protein kinase-like (PK-like)"/>
    <property type="match status" value="1"/>
</dbReference>
<dbReference type="GO" id="GO:0000723">
    <property type="term" value="P:telomere maintenance"/>
    <property type="evidence" value="ECO:0007669"/>
    <property type="project" value="TreeGrafter"/>
</dbReference>
<name>A0A3R6YPE8_APHAT</name>
<dbReference type="InterPro" id="IPR037706">
    <property type="entry name" value="DNA-PK_dom"/>
</dbReference>
<feature type="region of interest" description="Disordered" evidence="5">
    <location>
        <begin position="3429"/>
        <end position="3448"/>
    </location>
</feature>
<keyword evidence="6" id="KW-1133">Transmembrane helix</keyword>
<feature type="transmembrane region" description="Helical" evidence="6">
    <location>
        <begin position="5171"/>
        <end position="5193"/>
    </location>
</feature>